<dbReference type="AlphaFoldDB" id="B8LPW1"/>
<protein>
    <recommendedName>
        <fullName evidence="5">Glycosyltransferase</fullName>
        <ecNumber evidence="5">2.4.1.-</ecNumber>
    </recommendedName>
</protein>
<evidence type="ECO:0000256" key="3">
    <source>
        <dbReference type="ARBA" id="ARBA00022679"/>
    </source>
</evidence>
<dbReference type="InterPro" id="IPR035595">
    <property type="entry name" value="UDP_glycos_trans_CS"/>
</dbReference>
<reference evidence="7" key="1">
    <citation type="submission" date="2007-06" db="EMBL/GenBank/DDBJ databases">
        <title>Full length cDNA sequences from Sitka Spruce (Picea sitchensis).</title>
        <authorList>
            <person name="Ralph S.G."/>
            <person name="Chun H.E."/>
            <person name="Liao N."/>
            <person name="Ali J."/>
            <person name="Reid K."/>
            <person name="Kolosova N."/>
            <person name="Cooper N."/>
            <person name="Cullis C."/>
            <person name="Jancsik S."/>
            <person name="Moore R."/>
            <person name="Mayo M."/>
            <person name="Wagner S."/>
            <person name="Holt R.A."/>
            <person name="Jones S.J.M."/>
            <person name="Marra M.A."/>
            <person name="Ritland C.E."/>
            <person name="Ritland K."/>
            <person name="Bohlmann J."/>
        </authorList>
    </citation>
    <scope>NUCLEOTIDE SEQUENCE</scope>
    <source>
        <tissue evidence="7">Green portion of the leader tissue</tissue>
    </source>
</reference>
<dbReference type="FunFam" id="3.40.50.2000:FF:000103">
    <property type="entry name" value="Glycosyltransferase"/>
    <property type="match status" value="1"/>
</dbReference>
<comment type="similarity">
    <text evidence="1 4">Belongs to the UDP-glycosyltransferase family.</text>
</comment>
<dbReference type="CAZy" id="GT1">
    <property type="family name" value="Glycosyltransferase Family 1"/>
</dbReference>
<evidence type="ECO:0000256" key="5">
    <source>
        <dbReference type="RuleBase" id="RU362057"/>
    </source>
</evidence>
<dbReference type="GO" id="GO:0035251">
    <property type="term" value="F:UDP-glucosyltransferase activity"/>
    <property type="evidence" value="ECO:0007669"/>
    <property type="project" value="TreeGrafter"/>
</dbReference>
<dbReference type="FunFam" id="3.40.50.2000:FF:000064">
    <property type="entry name" value="Glycosyltransferase"/>
    <property type="match status" value="1"/>
</dbReference>
<dbReference type="Pfam" id="PF00201">
    <property type="entry name" value="UDPGT"/>
    <property type="match status" value="1"/>
</dbReference>
<organism evidence="7">
    <name type="scientific">Picea sitchensis</name>
    <name type="common">Sitka spruce</name>
    <name type="synonym">Pinus sitchensis</name>
    <dbReference type="NCBI Taxonomy" id="3332"/>
    <lineage>
        <taxon>Eukaryota</taxon>
        <taxon>Viridiplantae</taxon>
        <taxon>Streptophyta</taxon>
        <taxon>Embryophyta</taxon>
        <taxon>Tracheophyta</taxon>
        <taxon>Spermatophyta</taxon>
        <taxon>Pinopsida</taxon>
        <taxon>Pinidae</taxon>
        <taxon>Conifers I</taxon>
        <taxon>Pinales</taxon>
        <taxon>Pinaceae</taxon>
        <taxon>Picea</taxon>
    </lineage>
</organism>
<dbReference type="CDD" id="cd03784">
    <property type="entry name" value="GT1_Gtf-like"/>
    <property type="match status" value="1"/>
</dbReference>
<dbReference type="InterPro" id="IPR002213">
    <property type="entry name" value="UDP_glucos_trans"/>
</dbReference>
<dbReference type="InterPro" id="IPR058980">
    <property type="entry name" value="Glyco_transf_N"/>
</dbReference>
<dbReference type="Pfam" id="PF26168">
    <property type="entry name" value="Glyco_transf_N"/>
    <property type="match status" value="1"/>
</dbReference>
<sequence length="502" mass="56248">MHSTTPFPAEKLTTATTREFKHHLVMFPFMAQGHIIPFLELAKLLAKRTGFAITIANTPLNIRNLKPKIDSTGAGLDIRLAELPFSAASHGLPPQAENTDSLPYHLIIRLMEASEHLEPHFERLLRRICQEDGGRLPLCIISDMFFGWTQDVGHRLGIPRIQFCTCGAYGTSVYYSLWIHMPHNQTHADDFVLPDMPQVTLQRSQLPPIIKMATGSDPWYLFMNRQISRNVRSWGSICNTFEELEHSSLQHMRKSTGRPVWAVGPILPFSLVSSSPSDTIADSDFLLRGLAEEKSSRACLQWLDSQAPSTVLYVSFGSQNSISLSHMKALALGLESSQQPFIWVVRPPLEAPLNSEFSAEFLPEGFEERVKEHKLGLIIRKWAPQLLILSHPSTGGFLSHCGWNSVLESLSQGVPIIGWPMTADQFANSKVLEEEVGVCIEMWRGKEGELEPETVERRVKMVMKEEKGNRLRQRAAEIREAALKAVSEDKNGEMKGSSVCCG</sequence>
<evidence type="ECO:0000313" key="7">
    <source>
        <dbReference type="EMBL" id="ABR17691.1"/>
    </source>
</evidence>
<evidence type="ECO:0000256" key="4">
    <source>
        <dbReference type="RuleBase" id="RU003718"/>
    </source>
</evidence>
<feature type="domain" description="Glycosyltransferase N-terminal" evidence="6">
    <location>
        <begin position="24"/>
        <end position="268"/>
    </location>
</feature>
<dbReference type="EMBL" id="EF677896">
    <property type="protein sequence ID" value="ABR17691.1"/>
    <property type="molecule type" value="mRNA"/>
</dbReference>
<accession>B8LPW1</accession>
<keyword evidence="3 4" id="KW-0808">Transferase</keyword>
<evidence type="ECO:0000259" key="6">
    <source>
        <dbReference type="Pfam" id="PF26168"/>
    </source>
</evidence>
<proteinExistence type="evidence at transcript level"/>
<dbReference type="PANTHER" id="PTHR48047:SF107">
    <property type="entry name" value="UDP-GLYCOSYLTRANSFERASE 92A1-LIKE"/>
    <property type="match status" value="1"/>
</dbReference>
<keyword evidence="2 4" id="KW-0328">Glycosyltransferase</keyword>
<dbReference type="SUPFAM" id="SSF53756">
    <property type="entry name" value="UDP-Glycosyltransferase/glycogen phosphorylase"/>
    <property type="match status" value="1"/>
</dbReference>
<evidence type="ECO:0000256" key="1">
    <source>
        <dbReference type="ARBA" id="ARBA00009995"/>
    </source>
</evidence>
<evidence type="ECO:0000256" key="2">
    <source>
        <dbReference type="ARBA" id="ARBA00022676"/>
    </source>
</evidence>
<name>B8LPW1_PICSI</name>
<dbReference type="PROSITE" id="PS00375">
    <property type="entry name" value="UDPGT"/>
    <property type="match status" value="1"/>
</dbReference>
<dbReference type="Gene3D" id="3.40.50.2000">
    <property type="entry name" value="Glycogen Phosphorylase B"/>
    <property type="match status" value="2"/>
</dbReference>
<dbReference type="PANTHER" id="PTHR48047">
    <property type="entry name" value="GLYCOSYLTRANSFERASE"/>
    <property type="match status" value="1"/>
</dbReference>
<dbReference type="EC" id="2.4.1.-" evidence="5"/>